<evidence type="ECO:0000256" key="1">
    <source>
        <dbReference type="SAM" id="MobiDB-lite"/>
    </source>
</evidence>
<comment type="caution">
    <text evidence="3">The sequence shown here is derived from an EMBL/GenBank/DDBJ whole genome shotgun (WGS) entry which is preliminary data.</text>
</comment>
<evidence type="ECO:0000256" key="2">
    <source>
        <dbReference type="SAM" id="Phobius"/>
    </source>
</evidence>
<gene>
    <name evidence="3" type="ORF">DV711_04905</name>
</gene>
<name>A0A369WUW9_9GAMM</name>
<proteinExistence type="predicted"/>
<feature type="transmembrane region" description="Helical" evidence="2">
    <location>
        <begin position="12"/>
        <end position="36"/>
    </location>
</feature>
<feature type="region of interest" description="Disordered" evidence="1">
    <location>
        <begin position="147"/>
        <end position="173"/>
    </location>
</feature>
<dbReference type="PANTHER" id="PTHR34351:SF1">
    <property type="entry name" value="SLR1927 PROTEIN"/>
    <property type="match status" value="1"/>
</dbReference>
<dbReference type="PANTHER" id="PTHR34351">
    <property type="entry name" value="SLR1927 PROTEIN-RELATED"/>
    <property type="match status" value="1"/>
</dbReference>
<dbReference type="AlphaFoldDB" id="A0A369WUW9"/>
<dbReference type="Proteomes" id="UP000253769">
    <property type="component" value="Unassembled WGS sequence"/>
</dbReference>
<keyword evidence="4" id="KW-1185">Reference proteome</keyword>
<sequence>MTLALFIGGINYGNGLILLVALFLVSLFMSSILLTYANLAGLRLSRGSNQPGFVGQQVAFGLLLESEREHESIAIGAPGVAGVKLDLIEQRRQQQPLLLDAKQRGRLQLPRLKIESRYPLGLLRAWSWLELDSRALVYPKPIAEPYPQRLESGSGRGQRLSHEGSDDFDGLRPYQGGDNPRQIAWKNYARDGRLHSKRFAGYQQQARWLEWEAYSGMGVEARLSRLCHWVIQYHQQGLRFGLRLPGAEVAPGQGDLHLQRCLSLLALYGLSPEPATALAEDSVADLSAVAAEGRG</sequence>
<keyword evidence="2" id="KW-1133">Transmembrane helix</keyword>
<keyword evidence="2" id="KW-0472">Membrane</keyword>
<reference evidence="3 4" key="1">
    <citation type="submission" date="2018-07" db="EMBL/GenBank/DDBJ databases">
        <title>Motiliproteus coralliicola sp. nov., a bacterium isolated from Coral.</title>
        <authorList>
            <person name="Wang G."/>
        </authorList>
    </citation>
    <scope>NUCLEOTIDE SEQUENCE [LARGE SCALE GENOMIC DNA]</scope>
    <source>
        <strain evidence="3 4">C34</strain>
    </source>
</reference>
<evidence type="ECO:0000313" key="4">
    <source>
        <dbReference type="Proteomes" id="UP000253769"/>
    </source>
</evidence>
<organism evidence="3 4">
    <name type="scientific">Motiliproteus coralliicola</name>
    <dbReference type="NCBI Taxonomy" id="2283196"/>
    <lineage>
        <taxon>Bacteria</taxon>
        <taxon>Pseudomonadati</taxon>
        <taxon>Pseudomonadota</taxon>
        <taxon>Gammaproteobacteria</taxon>
        <taxon>Oceanospirillales</taxon>
        <taxon>Oceanospirillaceae</taxon>
        <taxon>Motiliproteus</taxon>
    </lineage>
</organism>
<evidence type="ECO:0000313" key="3">
    <source>
        <dbReference type="EMBL" id="RDE24923.1"/>
    </source>
</evidence>
<protein>
    <submittedName>
        <fullName evidence="3">DUF58 domain-containing protein</fullName>
    </submittedName>
</protein>
<keyword evidence="2" id="KW-0812">Transmembrane</keyword>
<dbReference type="EMBL" id="QQOH01000001">
    <property type="protein sequence ID" value="RDE24923.1"/>
    <property type="molecule type" value="Genomic_DNA"/>
</dbReference>
<accession>A0A369WUW9</accession>